<reference evidence="2 3" key="1">
    <citation type="submission" date="2018-11" db="EMBL/GenBank/DDBJ databases">
        <title>YIM 102482-1 draft genome.</title>
        <authorList>
            <person name="Li G."/>
            <person name="Jiang Y."/>
        </authorList>
    </citation>
    <scope>NUCLEOTIDE SEQUENCE [LARGE SCALE GENOMIC DNA]</scope>
    <source>
        <strain evidence="2 3">YIM 102482-1</strain>
    </source>
</reference>
<comment type="caution">
    <text evidence="2">The sequence shown here is derived from an EMBL/GenBank/DDBJ whole genome shotgun (WGS) entry which is preliminary data.</text>
</comment>
<protein>
    <recommendedName>
        <fullName evidence="1">Imm33-like domain-containing protein</fullName>
    </recommendedName>
</protein>
<keyword evidence="3" id="KW-1185">Reference proteome</keyword>
<evidence type="ECO:0000259" key="1">
    <source>
        <dbReference type="Pfam" id="PF24719"/>
    </source>
</evidence>
<accession>A0A3P3W596</accession>
<dbReference type="AlphaFoldDB" id="A0A3P3W596"/>
<dbReference type="Proteomes" id="UP000274391">
    <property type="component" value="Unassembled WGS sequence"/>
</dbReference>
<dbReference type="Pfam" id="PF24719">
    <property type="entry name" value="Imm33-like"/>
    <property type="match status" value="1"/>
</dbReference>
<proteinExistence type="predicted"/>
<evidence type="ECO:0000313" key="3">
    <source>
        <dbReference type="Proteomes" id="UP000274391"/>
    </source>
</evidence>
<sequence>MTDLTSQITTRTVDGVQISATAAAPLTPLVNDVLDIFESKRDEWAHEFIIWFGWIPIFLVADGDDYVVTSYNLTGDNTTGTRSQDLTIALSTTALLAEYPRRCGLTPAEVYFNQDVIAARGWEESAGLQLDRSFVTNPDDSGWFIQPFPQVDPDREWQVDELTRLKVYEVLAARPAAAHVMGLPTGVVAVITDDNVRAIFNGDDGTILWDDRGD</sequence>
<feature type="domain" description="Imm33-like" evidence="1">
    <location>
        <begin position="101"/>
        <end position="199"/>
    </location>
</feature>
<dbReference type="InterPro" id="IPR056509">
    <property type="entry name" value="Imm33-like"/>
</dbReference>
<evidence type="ECO:0000313" key="2">
    <source>
        <dbReference type="EMBL" id="RRJ87903.1"/>
    </source>
</evidence>
<gene>
    <name evidence="2" type="ORF">EG850_03360</name>
</gene>
<dbReference type="RefSeq" id="WP_124969934.1">
    <property type="nucleotide sequence ID" value="NZ_RQVS01000003.1"/>
</dbReference>
<dbReference type="OrthoDB" id="5148829at2"/>
<organism evidence="2 3">
    <name type="scientific">Gulosibacter macacae</name>
    <dbReference type="NCBI Taxonomy" id="2488791"/>
    <lineage>
        <taxon>Bacteria</taxon>
        <taxon>Bacillati</taxon>
        <taxon>Actinomycetota</taxon>
        <taxon>Actinomycetes</taxon>
        <taxon>Micrococcales</taxon>
        <taxon>Microbacteriaceae</taxon>
        <taxon>Gulosibacter</taxon>
    </lineage>
</organism>
<name>A0A3P3W596_9MICO</name>
<dbReference type="EMBL" id="RQVS01000003">
    <property type="protein sequence ID" value="RRJ87903.1"/>
    <property type="molecule type" value="Genomic_DNA"/>
</dbReference>